<dbReference type="OrthoDB" id="4495024at2759"/>
<dbReference type="PANTHER" id="PTHR11552:SF201">
    <property type="entry name" value="GLUCOSE-METHANOL-CHOLINE OXIDOREDUCTASE N-TERMINAL DOMAIN-CONTAINING PROTEIN"/>
    <property type="match status" value="1"/>
</dbReference>
<comment type="similarity">
    <text evidence="2">Belongs to the GMC oxidoreductase family.</text>
</comment>
<dbReference type="HOGENOM" id="CLU_2278201_0_0_1"/>
<keyword evidence="4" id="KW-0274">FAD</keyword>
<evidence type="ECO:0000313" key="7">
    <source>
        <dbReference type="EMBL" id="EAW22045.1"/>
    </source>
</evidence>
<dbReference type="EMBL" id="DS027689">
    <property type="protein sequence ID" value="EAW22045.1"/>
    <property type="molecule type" value="Genomic_DNA"/>
</dbReference>
<dbReference type="Gene3D" id="3.30.560.10">
    <property type="entry name" value="Glucose Oxidase, domain 3"/>
    <property type="match status" value="1"/>
</dbReference>
<proteinExistence type="inferred from homology"/>
<protein>
    <recommendedName>
        <fullName evidence="6">Glucose-methanol-choline oxidoreductase C-terminal domain-containing protein</fullName>
    </recommendedName>
</protein>
<dbReference type="SUPFAM" id="SSF51905">
    <property type="entry name" value="FAD/NAD(P)-binding domain"/>
    <property type="match status" value="1"/>
</dbReference>
<dbReference type="KEGG" id="nfi:NFIA_024240"/>
<dbReference type="AlphaFoldDB" id="A1D5J1"/>
<keyword evidence="8" id="KW-1185">Reference proteome</keyword>
<evidence type="ECO:0000256" key="5">
    <source>
        <dbReference type="ARBA" id="ARBA00023002"/>
    </source>
</evidence>
<accession>A1D5J1</accession>
<comment type="cofactor">
    <cofactor evidence="1">
        <name>FAD</name>
        <dbReference type="ChEBI" id="CHEBI:57692"/>
    </cofactor>
</comment>
<dbReference type="GeneID" id="4590597"/>
<dbReference type="GO" id="GO:0016614">
    <property type="term" value="F:oxidoreductase activity, acting on CH-OH group of donors"/>
    <property type="evidence" value="ECO:0007669"/>
    <property type="project" value="InterPro"/>
</dbReference>
<keyword evidence="3" id="KW-0285">Flavoprotein</keyword>
<dbReference type="Pfam" id="PF05199">
    <property type="entry name" value="GMC_oxred_C"/>
    <property type="match status" value="1"/>
</dbReference>
<dbReference type="STRING" id="331117.A1D5J1"/>
<evidence type="ECO:0000256" key="4">
    <source>
        <dbReference type="ARBA" id="ARBA00022827"/>
    </source>
</evidence>
<dbReference type="VEuPathDB" id="FungiDB:NFIA_024240"/>
<dbReference type="InterPro" id="IPR012132">
    <property type="entry name" value="GMC_OxRdtase"/>
</dbReference>
<keyword evidence="5" id="KW-0560">Oxidoreductase</keyword>
<dbReference type="GO" id="GO:0050660">
    <property type="term" value="F:flavin adenine dinucleotide binding"/>
    <property type="evidence" value="ECO:0007669"/>
    <property type="project" value="InterPro"/>
</dbReference>
<dbReference type="Proteomes" id="UP000006702">
    <property type="component" value="Unassembled WGS sequence"/>
</dbReference>
<dbReference type="InterPro" id="IPR007867">
    <property type="entry name" value="GMC_OxRtase_C"/>
</dbReference>
<dbReference type="Gene3D" id="3.50.50.60">
    <property type="entry name" value="FAD/NAD(P)-binding domain"/>
    <property type="match status" value="1"/>
</dbReference>
<gene>
    <name evidence="7" type="ORF">NFIA_024240</name>
</gene>
<dbReference type="PANTHER" id="PTHR11552">
    <property type="entry name" value="GLUCOSE-METHANOL-CHOLINE GMC OXIDOREDUCTASE"/>
    <property type="match status" value="1"/>
</dbReference>
<organism evidence="7 8">
    <name type="scientific">Neosartorya fischeri (strain ATCC 1020 / DSM 3700 / CBS 544.65 / FGSC A1164 / JCM 1740 / NRRL 181 / WB 181)</name>
    <name type="common">Aspergillus fischerianus</name>
    <dbReference type="NCBI Taxonomy" id="331117"/>
    <lineage>
        <taxon>Eukaryota</taxon>
        <taxon>Fungi</taxon>
        <taxon>Dikarya</taxon>
        <taxon>Ascomycota</taxon>
        <taxon>Pezizomycotina</taxon>
        <taxon>Eurotiomycetes</taxon>
        <taxon>Eurotiomycetidae</taxon>
        <taxon>Eurotiales</taxon>
        <taxon>Aspergillaceae</taxon>
        <taxon>Aspergillus</taxon>
        <taxon>Aspergillus subgen. Fumigati</taxon>
    </lineage>
</organism>
<evidence type="ECO:0000256" key="2">
    <source>
        <dbReference type="ARBA" id="ARBA00010790"/>
    </source>
</evidence>
<feature type="domain" description="Glucose-methanol-choline oxidoreductase C-terminal" evidence="6">
    <location>
        <begin position="7"/>
        <end position="45"/>
    </location>
</feature>
<reference evidence="8" key="1">
    <citation type="journal article" date="2008" name="PLoS Genet.">
        <title>Genomic islands in the pathogenic filamentous fungus Aspergillus fumigatus.</title>
        <authorList>
            <person name="Fedorova N.D."/>
            <person name="Khaldi N."/>
            <person name="Joardar V.S."/>
            <person name="Maiti R."/>
            <person name="Amedeo P."/>
            <person name="Anderson M.J."/>
            <person name="Crabtree J."/>
            <person name="Silva J.C."/>
            <person name="Badger J.H."/>
            <person name="Albarraq A."/>
            <person name="Angiuoli S."/>
            <person name="Bussey H."/>
            <person name="Bowyer P."/>
            <person name="Cotty P.J."/>
            <person name="Dyer P.S."/>
            <person name="Egan A."/>
            <person name="Galens K."/>
            <person name="Fraser-Liggett C.M."/>
            <person name="Haas B.J."/>
            <person name="Inman J.M."/>
            <person name="Kent R."/>
            <person name="Lemieux S."/>
            <person name="Malavazi I."/>
            <person name="Orvis J."/>
            <person name="Roemer T."/>
            <person name="Ronning C.M."/>
            <person name="Sundaram J.P."/>
            <person name="Sutton G."/>
            <person name="Turner G."/>
            <person name="Venter J.C."/>
            <person name="White O.R."/>
            <person name="Whitty B.R."/>
            <person name="Youngman P."/>
            <person name="Wolfe K.H."/>
            <person name="Goldman G.H."/>
            <person name="Wortman J.R."/>
            <person name="Jiang B."/>
            <person name="Denning D.W."/>
            <person name="Nierman W.C."/>
        </authorList>
    </citation>
    <scope>NUCLEOTIDE SEQUENCE [LARGE SCALE GENOMIC DNA]</scope>
    <source>
        <strain evidence="8">ATCC 1020 / DSM 3700 / CBS 544.65 / FGSC A1164 / JCM 1740 / NRRL 181 / WB 181</strain>
    </source>
</reference>
<evidence type="ECO:0000256" key="1">
    <source>
        <dbReference type="ARBA" id="ARBA00001974"/>
    </source>
</evidence>
<dbReference type="InterPro" id="IPR036188">
    <property type="entry name" value="FAD/NAD-bd_sf"/>
</dbReference>
<sequence length="102" mass="11796">MPRNIRHVVDTNLMVYGTANVCVVDASVFRFQLCGHLMSTLYAVAERAADITKAENRSRLTRRIFLRITIEKLRRKRVLLGAWRMGQTFCSTGQAFTSRIYR</sequence>
<dbReference type="RefSeq" id="XP_001263942.1">
    <property type="nucleotide sequence ID" value="XM_001263941.1"/>
</dbReference>
<evidence type="ECO:0000313" key="8">
    <source>
        <dbReference type="Proteomes" id="UP000006702"/>
    </source>
</evidence>
<evidence type="ECO:0000256" key="3">
    <source>
        <dbReference type="ARBA" id="ARBA00022630"/>
    </source>
</evidence>
<evidence type="ECO:0000259" key="6">
    <source>
        <dbReference type="Pfam" id="PF05199"/>
    </source>
</evidence>
<name>A1D5J1_NEOFI</name>